<name>C4GAT5_9FIRM</name>
<protein>
    <submittedName>
        <fullName evidence="1">Uncharacterized protein</fullName>
    </submittedName>
</protein>
<evidence type="ECO:0000313" key="2">
    <source>
        <dbReference type="Proteomes" id="UP000003494"/>
    </source>
</evidence>
<dbReference type="Proteomes" id="UP000003494">
    <property type="component" value="Unassembled WGS sequence"/>
</dbReference>
<sequence length="119" mass="14095">MTKEDMISCSNRSRKHIGCFITEQQLRILYGAMGKTCCEEVNHEGREKNRMTQEQTAKFRRMNDRLEELGNLNVRIARLAFFVNENEINEETKISMQAQLCAMRKYRVVLQMRIEKGQF</sequence>
<dbReference type="Pfam" id="PF21825">
    <property type="entry name" value="crAss001_48"/>
    <property type="match status" value="1"/>
</dbReference>
<dbReference type="EMBL" id="ACIP02000002">
    <property type="protein sequence ID" value="EEP28228.1"/>
    <property type="molecule type" value="Genomic_DNA"/>
</dbReference>
<comment type="caution">
    <text evidence="1">The sequence shown here is derived from an EMBL/GenBank/DDBJ whole genome shotgun (WGS) entry which is preliminary data.</text>
</comment>
<evidence type="ECO:0000313" key="1">
    <source>
        <dbReference type="EMBL" id="EEP28228.1"/>
    </source>
</evidence>
<reference evidence="1" key="1">
    <citation type="submission" date="2009-04" db="EMBL/GenBank/DDBJ databases">
        <authorList>
            <person name="Weinstock G."/>
            <person name="Sodergren E."/>
            <person name="Clifton S."/>
            <person name="Fulton L."/>
            <person name="Fulton B."/>
            <person name="Courtney L."/>
            <person name="Fronick C."/>
            <person name="Harrison M."/>
            <person name="Strong C."/>
            <person name="Farmer C."/>
            <person name="Delahaunty K."/>
            <person name="Markovic C."/>
            <person name="Hall O."/>
            <person name="Minx P."/>
            <person name="Tomlinson C."/>
            <person name="Mitreva M."/>
            <person name="Nelson J."/>
            <person name="Hou S."/>
            <person name="Wollam A."/>
            <person name="Pepin K.H."/>
            <person name="Johnson M."/>
            <person name="Bhonagiri V."/>
            <person name="Nash W.E."/>
            <person name="Warren W."/>
            <person name="Chinwalla A."/>
            <person name="Mardis E.R."/>
            <person name="Wilson R.K."/>
        </authorList>
    </citation>
    <scope>NUCLEOTIDE SEQUENCE [LARGE SCALE GENOMIC DNA]</scope>
    <source>
        <strain evidence="1">DSM 14600</strain>
    </source>
</reference>
<dbReference type="AlphaFoldDB" id="C4GAT5"/>
<accession>C4GAT5</accession>
<gene>
    <name evidence="1" type="ORF">GCWU000342_01036</name>
</gene>
<keyword evidence="2" id="KW-1185">Reference proteome</keyword>
<dbReference type="STRING" id="626523.GCWU000342_01036"/>
<proteinExistence type="predicted"/>
<dbReference type="HOGENOM" id="CLU_2059834_0_0_9"/>
<dbReference type="InterPro" id="IPR054052">
    <property type="entry name" value="Y16Q-like"/>
</dbReference>
<organism evidence="1 2">
    <name type="scientific">Shuttleworthella satelles DSM 14600</name>
    <dbReference type="NCBI Taxonomy" id="626523"/>
    <lineage>
        <taxon>Bacteria</taxon>
        <taxon>Bacillati</taxon>
        <taxon>Bacillota</taxon>
        <taxon>Clostridia</taxon>
        <taxon>Lachnospirales</taxon>
        <taxon>Lachnospiraceae</taxon>
        <taxon>Shuttleworthella</taxon>
    </lineage>
</organism>